<organism evidence="14 15">
    <name type="scientific">Lachancea nothofagi CBS 11611</name>
    <dbReference type="NCBI Taxonomy" id="1266666"/>
    <lineage>
        <taxon>Eukaryota</taxon>
        <taxon>Fungi</taxon>
        <taxon>Dikarya</taxon>
        <taxon>Ascomycota</taxon>
        <taxon>Saccharomycotina</taxon>
        <taxon>Saccharomycetes</taxon>
        <taxon>Saccharomycetales</taxon>
        <taxon>Saccharomycetaceae</taxon>
        <taxon>Lachancea</taxon>
    </lineage>
</organism>
<feature type="domain" description="Peroxisome membrane anchor protein Pex14p N-terminal" evidence="13">
    <location>
        <begin position="11"/>
        <end position="53"/>
    </location>
</feature>
<comment type="subcellular location">
    <subcellularLocation>
        <location evidence="9 10">Peroxisome membrane</location>
    </subcellularLocation>
</comment>
<dbReference type="GO" id="GO:0005102">
    <property type="term" value="F:signaling receptor binding"/>
    <property type="evidence" value="ECO:0007669"/>
    <property type="project" value="TreeGrafter"/>
</dbReference>
<evidence type="ECO:0000313" key="14">
    <source>
        <dbReference type="EMBL" id="SCV05364.1"/>
    </source>
</evidence>
<keyword evidence="2 10" id="KW-0813">Transport</keyword>
<evidence type="ECO:0000256" key="6">
    <source>
        <dbReference type="ARBA" id="ARBA00023140"/>
    </source>
</evidence>
<evidence type="ECO:0000256" key="1">
    <source>
        <dbReference type="ARBA" id="ARBA00005443"/>
    </source>
</evidence>
<evidence type="ECO:0000256" key="2">
    <source>
        <dbReference type="ARBA" id="ARBA00022448"/>
    </source>
</evidence>
<dbReference type="AlphaFoldDB" id="A0A1G4KLT1"/>
<evidence type="ECO:0000313" key="15">
    <source>
        <dbReference type="Proteomes" id="UP000189911"/>
    </source>
</evidence>
<dbReference type="Proteomes" id="UP000189911">
    <property type="component" value="Chromosome H"/>
</dbReference>
<dbReference type="Gene3D" id="1.10.10.10">
    <property type="entry name" value="Winged helix-like DNA-binding domain superfamily/Winged helix DNA-binding domain"/>
    <property type="match status" value="1"/>
</dbReference>
<evidence type="ECO:0000256" key="12">
    <source>
        <dbReference type="SAM" id="MobiDB-lite"/>
    </source>
</evidence>
<comment type="similarity">
    <text evidence="1 10">Belongs to the peroxin-14 family.</text>
</comment>
<keyword evidence="6 10" id="KW-0576">Peroxisome</keyword>
<keyword evidence="5 10" id="KW-0472">Membrane</keyword>
<keyword evidence="15" id="KW-1185">Reference proteome</keyword>
<comment type="function">
    <text evidence="10">Component of the PEX13-PEX14 docking complex, a translocon channel that specifically mediates the import of peroxisomal cargo proteins bound to PEX5 receptor. The PEX13-PEX14 docking complex forms a large import pore which can be opened to a diameter of about 9 nm. Mechanistically, PEX5 receptor along with cargo proteins associates with the PEX14 subunit of the PEX13-PEX14 docking complex in the cytosol, leading to the insertion of the receptor into the organelle membrane with the concomitant translocation of the cargo into the peroxisome matrix.</text>
</comment>
<keyword evidence="3 10" id="KW-0653">Protein transport</keyword>
<dbReference type="InterPro" id="IPR025655">
    <property type="entry name" value="PEX14"/>
</dbReference>
<keyword evidence="4" id="KW-0811">Translocation</keyword>
<dbReference type="PANTHER" id="PTHR23058">
    <property type="entry name" value="PEROXISOMAL MEMBRANE PROTEIN PEX14"/>
    <property type="match status" value="1"/>
</dbReference>
<dbReference type="PANTHER" id="PTHR23058:SF0">
    <property type="entry name" value="PEROXISOMAL MEMBRANE PROTEIN PEX14"/>
    <property type="match status" value="1"/>
</dbReference>
<evidence type="ECO:0000256" key="4">
    <source>
        <dbReference type="ARBA" id="ARBA00023010"/>
    </source>
</evidence>
<dbReference type="GO" id="GO:0005778">
    <property type="term" value="C:peroxisomal membrane"/>
    <property type="evidence" value="ECO:0007669"/>
    <property type="project" value="UniProtKB-SubCell"/>
</dbReference>
<proteinExistence type="inferred from homology"/>
<dbReference type="InterPro" id="IPR036388">
    <property type="entry name" value="WH-like_DNA-bd_sf"/>
</dbReference>
<sequence>MSQTGSSDRLELYKSAIAFLNDESVSDAPLSKKIEFLQSKGLTQEEIDKALKEAESNHVVDYNTNKAEREFKNEKSAQYEAVPPPLPQRDWKDYFVMATASAGLCYGVYQLAKRYVIPNLLPESHAKLEQDKQEIMQQFDRMEQLLQTIESEHSSYVKKENEKFQDVDQVVVELQGALESTSRTREKLEDDVRIMRLEIEGLQKSLDTFITENSDSPAIRRLNDEILSLKTLFKSSDLLKVPSTPSDHIKSPVPGAEAIPSASEILSKMNIPKKNDSEVPAWKKSRDKSINDKSIPEWQKSTAEKQPTPIPEWQRAMLNAESPSPDDTI</sequence>
<evidence type="ECO:0000256" key="11">
    <source>
        <dbReference type="SAM" id="Coils"/>
    </source>
</evidence>
<dbReference type="InterPro" id="IPR006785">
    <property type="entry name" value="Pex14_N"/>
</dbReference>
<evidence type="ECO:0000256" key="8">
    <source>
        <dbReference type="ARBA" id="ARBA00029691"/>
    </source>
</evidence>
<keyword evidence="11" id="KW-0175">Coiled coil</keyword>
<evidence type="ECO:0000256" key="3">
    <source>
        <dbReference type="ARBA" id="ARBA00022927"/>
    </source>
</evidence>
<gene>
    <name evidence="14" type="ORF">LANO_0H05864G</name>
</gene>
<dbReference type="Pfam" id="PF04695">
    <property type="entry name" value="Pex14_N"/>
    <property type="match status" value="1"/>
</dbReference>
<dbReference type="GO" id="GO:1990429">
    <property type="term" value="C:peroxisomal importomer complex"/>
    <property type="evidence" value="ECO:0007669"/>
    <property type="project" value="TreeGrafter"/>
</dbReference>
<evidence type="ECO:0000256" key="10">
    <source>
        <dbReference type="RuleBase" id="RU367032"/>
    </source>
</evidence>
<accession>A0A1G4KLT1</accession>
<evidence type="ECO:0000256" key="9">
    <source>
        <dbReference type="ARBA" id="ARBA00046271"/>
    </source>
</evidence>
<feature type="coiled-coil region" evidence="11">
    <location>
        <begin position="125"/>
        <end position="205"/>
    </location>
</feature>
<evidence type="ECO:0000256" key="5">
    <source>
        <dbReference type="ARBA" id="ARBA00023136"/>
    </source>
</evidence>
<feature type="region of interest" description="Disordered" evidence="12">
    <location>
        <begin position="267"/>
        <end position="329"/>
    </location>
</feature>
<protein>
    <recommendedName>
        <fullName evidence="7 10">Peroxisomal membrane protein PEX14</fullName>
    </recommendedName>
    <alternativeName>
        <fullName evidence="8 10">Peroxin-14</fullName>
    </alternativeName>
</protein>
<name>A0A1G4KLT1_9SACH</name>
<evidence type="ECO:0000256" key="7">
    <source>
        <dbReference type="ARBA" id="ARBA00029502"/>
    </source>
</evidence>
<reference evidence="15" key="1">
    <citation type="submission" date="2016-03" db="EMBL/GenBank/DDBJ databases">
        <authorList>
            <person name="Devillers Hugo."/>
        </authorList>
    </citation>
    <scope>NUCLEOTIDE SEQUENCE [LARGE SCALE GENOMIC DNA]</scope>
</reference>
<dbReference type="EMBL" id="LT598447">
    <property type="protein sequence ID" value="SCV05364.1"/>
    <property type="molecule type" value="Genomic_DNA"/>
</dbReference>
<evidence type="ECO:0000259" key="13">
    <source>
        <dbReference type="Pfam" id="PF04695"/>
    </source>
</evidence>
<dbReference type="GO" id="GO:0016560">
    <property type="term" value="P:protein import into peroxisome matrix, docking"/>
    <property type="evidence" value="ECO:0007669"/>
    <property type="project" value="UniProtKB-UniRule"/>
</dbReference>
<dbReference type="OrthoDB" id="5549158at2759"/>